<dbReference type="Proteomes" id="UP000000226">
    <property type="component" value="Chromosome 3"/>
</dbReference>
<evidence type="ECO:0000313" key="3">
    <source>
        <dbReference type="Proteomes" id="UP000000226"/>
    </source>
</evidence>
<dbReference type="OrthoDB" id="1750186at2759"/>
<sequence length="134" mass="15778">MDKSWIDMPRNTLKYMEGLNKFLDFAFANNGVRGKIICPCQKCNFNKWECREVVYDHLIVKPFPRVIVTNEAHVMPQEDNKRIVVDNLMYDMVNKAFGHHQYSNDMVNDRETSAHSSHTENDDIEDFFELMQDG</sequence>
<dbReference type="OMA" id="HSSHTEN"/>
<name>V7C5H7_PHAVU</name>
<dbReference type="InterPro" id="IPR029480">
    <property type="entry name" value="Transpos_assoc"/>
</dbReference>
<keyword evidence="3" id="KW-1185">Reference proteome</keyword>
<dbReference type="Pfam" id="PF13963">
    <property type="entry name" value="Transpos_assoc"/>
    <property type="match status" value="1"/>
</dbReference>
<feature type="domain" description="Transposase-associated" evidence="1">
    <location>
        <begin position="3"/>
        <end position="63"/>
    </location>
</feature>
<dbReference type="Gramene" id="ESW25384">
    <property type="protein sequence ID" value="ESW25384"/>
    <property type="gene ID" value="PHAVU_003G031100g"/>
</dbReference>
<evidence type="ECO:0000259" key="1">
    <source>
        <dbReference type="Pfam" id="PF13963"/>
    </source>
</evidence>
<reference evidence="3" key="1">
    <citation type="journal article" date="2014" name="Nat. Genet.">
        <title>A reference genome for common bean and genome-wide analysis of dual domestications.</title>
        <authorList>
            <person name="Schmutz J."/>
            <person name="McClean P.E."/>
            <person name="Mamidi S."/>
            <person name="Wu G.A."/>
            <person name="Cannon S.B."/>
            <person name="Grimwood J."/>
            <person name="Jenkins J."/>
            <person name="Shu S."/>
            <person name="Song Q."/>
            <person name="Chavarro C."/>
            <person name="Torres-Torres M."/>
            <person name="Geffroy V."/>
            <person name="Moghaddam S.M."/>
            <person name="Gao D."/>
            <person name="Abernathy B."/>
            <person name="Barry K."/>
            <person name="Blair M."/>
            <person name="Brick M.A."/>
            <person name="Chovatia M."/>
            <person name="Gepts P."/>
            <person name="Goodstein D.M."/>
            <person name="Gonzales M."/>
            <person name="Hellsten U."/>
            <person name="Hyten D.L."/>
            <person name="Jia G."/>
            <person name="Kelly J.D."/>
            <person name="Kudrna D."/>
            <person name="Lee R."/>
            <person name="Richard M.M."/>
            <person name="Miklas P.N."/>
            <person name="Osorno J.M."/>
            <person name="Rodrigues J."/>
            <person name="Thareau V."/>
            <person name="Urrea C.A."/>
            <person name="Wang M."/>
            <person name="Yu Y."/>
            <person name="Zhang M."/>
            <person name="Wing R.A."/>
            <person name="Cregan P.B."/>
            <person name="Rokhsar D.S."/>
            <person name="Jackson S.A."/>
        </authorList>
    </citation>
    <scope>NUCLEOTIDE SEQUENCE [LARGE SCALE GENOMIC DNA]</scope>
    <source>
        <strain evidence="3">cv. G19833</strain>
    </source>
</reference>
<evidence type="ECO:0000313" key="2">
    <source>
        <dbReference type="EMBL" id="ESW25384.1"/>
    </source>
</evidence>
<organism evidence="2 3">
    <name type="scientific">Phaseolus vulgaris</name>
    <name type="common">Kidney bean</name>
    <name type="synonym">French bean</name>
    <dbReference type="NCBI Taxonomy" id="3885"/>
    <lineage>
        <taxon>Eukaryota</taxon>
        <taxon>Viridiplantae</taxon>
        <taxon>Streptophyta</taxon>
        <taxon>Embryophyta</taxon>
        <taxon>Tracheophyta</taxon>
        <taxon>Spermatophyta</taxon>
        <taxon>Magnoliopsida</taxon>
        <taxon>eudicotyledons</taxon>
        <taxon>Gunneridae</taxon>
        <taxon>Pentapetalae</taxon>
        <taxon>rosids</taxon>
        <taxon>fabids</taxon>
        <taxon>Fabales</taxon>
        <taxon>Fabaceae</taxon>
        <taxon>Papilionoideae</taxon>
        <taxon>50 kb inversion clade</taxon>
        <taxon>NPAAA clade</taxon>
        <taxon>indigoferoid/millettioid clade</taxon>
        <taxon>Phaseoleae</taxon>
        <taxon>Phaseolus</taxon>
    </lineage>
</organism>
<accession>V7C5H7</accession>
<proteinExistence type="predicted"/>
<dbReference type="AlphaFoldDB" id="V7C5H7"/>
<protein>
    <recommendedName>
        <fullName evidence="1">Transposase-associated domain-containing protein</fullName>
    </recommendedName>
</protein>
<dbReference type="EMBL" id="CM002290">
    <property type="protein sequence ID" value="ESW25384.1"/>
    <property type="molecule type" value="Genomic_DNA"/>
</dbReference>
<gene>
    <name evidence="2" type="ORF">PHAVU_003G031100g</name>
</gene>